<evidence type="ECO:0000256" key="2">
    <source>
        <dbReference type="ARBA" id="ARBA00022692"/>
    </source>
</evidence>
<feature type="domain" description="Fatty acid hydroxylase" evidence="7">
    <location>
        <begin position="206"/>
        <end position="341"/>
    </location>
</feature>
<comment type="caution">
    <text evidence="8">The sequence shown here is derived from an EMBL/GenBank/DDBJ whole genome shotgun (WGS) entry which is preliminary data.</text>
</comment>
<evidence type="ECO:0000256" key="6">
    <source>
        <dbReference type="SAM" id="Phobius"/>
    </source>
</evidence>
<feature type="region of interest" description="Disordered" evidence="5">
    <location>
        <begin position="423"/>
        <end position="495"/>
    </location>
</feature>
<evidence type="ECO:0000313" key="8">
    <source>
        <dbReference type="EMBL" id="CAF9928865.1"/>
    </source>
</evidence>
<feature type="transmembrane region" description="Helical" evidence="6">
    <location>
        <begin position="195"/>
        <end position="219"/>
    </location>
</feature>
<evidence type="ECO:0000256" key="3">
    <source>
        <dbReference type="ARBA" id="ARBA00022989"/>
    </source>
</evidence>
<dbReference type="GO" id="GO:0008610">
    <property type="term" value="P:lipid biosynthetic process"/>
    <property type="evidence" value="ECO:0007669"/>
    <property type="project" value="InterPro"/>
</dbReference>
<feature type="transmembrane region" description="Helical" evidence="6">
    <location>
        <begin position="35"/>
        <end position="55"/>
    </location>
</feature>
<dbReference type="InterPro" id="IPR006694">
    <property type="entry name" value="Fatty_acid_hydroxylase"/>
</dbReference>
<dbReference type="OrthoDB" id="408954at2759"/>
<sequence length="495" mass="55470">MSNNSFNYRTFDLPPLPAYTLTPLPPLFPPIPDKLSTLLLPIIAYWTLSMFFHWIDTNDYFPQYRLHTPAEVAKRNKVSRWEVIRDVVIQQVVQTFVGVLLGMTEPDDYMGKEKHDMAVWARRIRLAQRSIPGFLSVVGVDVTGLANKLDRSHPTLASVISGGHYSTMTTSFFDNGKEFHAPAFASWELLLASVLYFYFIPAMQYLVAILVVDTWQYFLHRAMHMNKFLYNTVHSRHHRLYVPYAYGALYNHPFEGFLLDTLGASIAYKVAGMSTRQGMCFFTGSTFKTVDDHCGYALPFDPLQRLTSNNAGYHDVHHQSWGIKSNFSQPFFTFWDRVLGTVWTGGDVSARYEKARLAAQKAVDLDLSPKTTITHSDPAEGTSQLLGPYGEDIKNASDLVSIPEPELQPAVIAGKAKIQAATSRQQILDDKEGGGPDVLREETAEEQEAKSILRRSPRKRAKSSSKETLAGLRERVSGAGGMHRGAGIIGVDKGR</sequence>
<dbReference type="Pfam" id="PF04116">
    <property type="entry name" value="FA_hydroxylase"/>
    <property type="match status" value="1"/>
</dbReference>
<evidence type="ECO:0000256" key="4">
    <source>
        <dbReference type="ARBA" id="ARBA00023136"/>
    </source>
</evidence>
<dbReference type="AlphaFoldDB" id="A0A8H3IUS9"/>
<accession>A0A8H3IUS9</accession>
<keyword evidence="2 6" id="KW-0812">Transmembrane</keyword>
<keyword evidence="9" id="KW-1185">Reference proteome</keyword>
<dbReference type="PANTHER" id="PTHR11863">
    <property type="entry name" value="STEROL DESATURASE"/>
    <property type="match status" value="1"/>
</dbReference>
<feature type="compositionally biased region" description="Gly residues" evidence="5">
    <location>
        <begin position="478"/>
        <end position="488"/>
    </location>
</feature>
<dbReference type="GO" id="GO:0005506">
    <property type="term" value="F:iron ion binding"/>
    <property type="evidence" value="ECO:0007669"/>
    <property type="project" value="InterPro"/>
</dbReference>
<feature type="compositionally biased region" description="Basic and acidic residues" evidence="5">
    <location>
        <begin position="427"/>
        <end position="451"/>
    </location>
</feature>
<evidence type="ECO:0000313" key="9">
    <source>
        <dbReference type="Proteomes" id="UP000664521"/>
    </source>
</evidence>
<gene>
    <name evidence="8" type="ORF">HETSPECPRED_006960</name>
</gene>
<evidence type="ECO:0000259" key="7">
    <source>
        <dbReference type="Pfam" id="PF04116"/>
    </source>
</evidence>
<organism evidence="8 9">
    <name type="scientific">Heterodermia speciosa</name>
    <dbReference type="NCBI Taxonomy" id="116794"/>
    <lineage>
        <taxon>Eukaryota</taxon>
        <taxon>Fungi</taxon>
        <taxon>Dikarya</taxon>
        <taxon>Ascomycota</taxon>
        <taxon>Pezizomycotina</taxon>
        <taxon>Lecanoromycetes</taxon>
        <taxon>OSLEUM clade</taxon>
        <taxon>Lecanoromycetidae</taxon>
        <taxon>Caliciales</taxon>
        <taxon>Physciaceae</taxon>
        <taxon>Heterodermia</taxon>
    </lineage>
</organism>
<protein>
    <recommendedName>
        <fullName evidence="7">Fatty acid hydroxylase domain-containing protein</fullName>
    </recommendedName>
</protein>
<dbReference type="Proteomes" id="UP000664521">
    <property type="component" value="Unassembled WGS sequence"/>
</dbReference>
<dbReference type="EMBL" id="CAJPDS010000049">
    <property type="protein sequence ID" value="CAF9928865.1"/>
    <property type="molecule type" value="Genomic_DNA"/>
</dbReference>
<keyword evidence="4 6" id="KW-0472">Membrane</keyword>
<feature type="compositionally biased region" description="Basic residues" evidence="5">
    <location>
        <begin position="452"/>
        <end position="463"/>
    </location>
</feature>
<evidence type="ECO:0000256" key="1">
    <source>
        <dbReference type="ARBA" id="ARBA00004370"/>
    </source>
</evidence>
<name>A0A8H3IUS9_9LECA</name>
<dbReference type="GO" id="GO:0016491">
    <property type="term" value="F:oxidoreductase activity"/>
    <property type="evidence" value="ECO:0007669"/>
    <property type="project" value="InterPro"/>
</dbReference>
<keyword evidence="3 6" id="KW-1133">Transmembrane helix</keyword>
<reference evidence="8" key="1">
    <citation type="submission" date="2021-03" db="EMBL/GenBank/DDBJ databases">
        <authorList>
            <person name="Tagirdzhanova G."/>
        </authorList>
    </citation>
    <scope>NUCLEOTIDE SEQUENCE</scope>
</reference>
<dbReference type="InterPro" id="IPR050307">
    <property type="entry name" value="Sterol_Desaturase_Related"/>
</dbReference>
<proteinExistence type="predicted"/>
<dbReference type="GO" id="GO:0016020">
    <property type="term" value="C:membrane"/>
    <property type="evidence" value="ECO:0007669"/>
    <property type="project" value="UniProtKB-SubCell"/>
</dbReference>
<evidence type="ECO:0000256" key="5">
    <source>
        <dbReference type="SAM" id="MobiDB-lite"/>
    </source>
</evidence>
<comment type="subcellular location">
    <subcellularLocation>
        <location evidence="1">Membrane</location>
    </subcellularLocation>
</comment>